<dbReference type="OrthoDB" id="10058364at2759"/>
<dbReference type="EMBL" id="CAJNOI010001853">
    <property type="protein sequence ID" value="CAF1443256.1"/>
    <property type="molecule type" value="Genomic_DNA"/>
</dbReference>
<organism evidence="1 4">
    <name type="scientific">Adineta steineri</name>
    <dbReference type="NCBI Taxonomy" id="433720"/>
    <lineage>
        <taxon>Eukaryota</taxon>
        <taxon>Metazoa</taxon>
        <taxon>Spiralia</taxon>
        <taxon>Gnathifera</taxon>
        <taxon>Rotifera</taxon>
        <taxon>Eurotatoria</taxon>
        <taxon>Bdelloidea</taxon>
        <taxon>Adinetida</taxon>
        <taxon>Adinetidae</taxon>
        <taxon>Adineta</taxon>
    </lineage>
</organism>
<dbReference type="Proteomes" id="UP000663832">
    <property type="component" value="Unassembled WGS sequence"/>
</dbReference>
<keyword evidence="3" id="KW-1185">Reference proteome</keyword>
<evidence type="ECO:0000313" key="1">
    <source>
        <dbReference type="EMBL" id="CAF1443256.1"/>
    </source>
</evidence>
<dbReference type="EMBL" id="CAJNOM010002181">
    <property type="protein sequence ID" value="CAF1628430.1"/>
    <property type="molecule type" value="Genomic_DNA"/>
</dbReference>
<accession>A0A815P2H6</accession>
<protein>
    <submittedName>
        <fullName evidence="1">Uncharacterized protein</fullName>
    </submittedName>
</protein>
<name>A0A815P2H6_9BILA</name>
<dbReference type="Proteomes" id="UP000663877">
    <property type="component" value="Unassembled WGS sequence"/>
</dbReference>
<proteinExistence type="predicted"/>
<comment type="caution">
    <text evidence="1">The sequence shown here is derived from an EMBL/GenBank/DDBJ whole genome shotgun (WGS) entry which is preliminary data.</text>
</comment>
<evidence type="ECO:0000313" key="4">
    <source>
        <dbReference type="Proteomes" id="UP000663877"/>
    </source>
</evidence>
<reference evidence="1" key="1">
    <citation type="submission" date="2021-02" db="EMBL/GenBank/DDBJ databases">
        <authorList>
            <person name="Nowell W R."/>
        </authorList>
    </citation>
    <scope>NUCLEOTIDE SEQUENCE</scope>
</reference>
<gene>
    <name evidence="1" type="ORF">BJG266_LOCUS40016</name>
    <name evidence="2" type="ORF">QVE165_LOCUS56896</name>
</gene>
<evidence type="ECO:0000313" key="2">
    <source>
        <dbReference type="EMBL" id="CAF1628430.1"/>
    </source>
</evidence>
<dbReference type="AlphaFoldDB" id="A0A815P2H6"/>
<evidence type="ECO:0000313" key="3">
    <source>
        <dbReference type="Proteomes" id="UP000663832"/>
    </source>
</evidence>
<sequence>MRLFPNKIITYRILDLIHLSSNENIKNSDICVSIEINTNSRRFCYLTINELITLYQNSPVLERSLYELISPNSKVKAYIDFEYYIDNNPDIQNSQIGISCCLKMLHLFLNSEQNIEPNKYTNLILKQFLVLES</sequence>